<proteinExistence type="inferred from homology"/>
<dbReference type="PANTHER" id="PTHR30026">
    <property type="entry name" value="OUTER MEMBRANE PROTEIN TOLC"/>
    <property type="match status" value="1"/>
</dbReference>
<evidence type="ECO:0000256" key="7">
    <source>
        <dbReference type="ARBA" id="ARBA00023237"/>
    </source>
</evidence>
<evidence type="ECO:0000256" key="8">
    <source>
        <dbReference type="SAM" id="SignalP"/>
    </source>
</evidence>
<evidence type="ECO:0000256" key="3">
    <source>
        <dbReference type="ARBA" id="ARBA00022448"/>
    </source>
</evidence>
<keyword evidence="8" id="KW-0732">Signal</keyword>
<comment type="subcellular location">
    <subcellularLocation>
        <location evidence="1">Cell outer membrane</location>
    </subcellularLocation>
</comment>
<organism evidence="9 10">
    <name type="scientific">Massilia mucilaginosa</name>
    <dbReference type="NCBI Taxonomy" id="2609282"/>
    <lineage>
        <taxon>Bacteria</taxon>
        <taxon>Pseudomonadati</taxon>
        <taxon>Pseudomonadota</taxon>
        <taxon>Betaproteobacteria</taxon>
        <taxon>Burkholderiales</taxon>
        <taxon>Oxalobacteraceae</taxon>
        <taxon>Telluria group</taxon>
        <taxon>Massilia</taxon>
    </lineage>
</organism>
<evidence type="ECO:0000256" key="2">
    <source>
        <dbReference type="ARBA" id="ARBA00007613"/>
    </source>
</evidence>
<name>A0ABX0NR19_9BURK</name>
<comment type="caution">
    <text evidence="9">The sequence shown here is derived from an EMBL/GenBank/DDBJ whole genome shotgun (WGS) entry which is preliminary data.</text>
</comment>
<evidence type="ECO:0000256" key="6">
    <source>
        <dbReference type="ARBA" id="ARBA00023136"/>
    </source>
</evidence>
<feature type="chain" id="PRO_5046954079" evidence="8">
    <location>
        <begin position="34"/>
        <end position="448"/>
    </location>
</feature>
<feature type="signal peptide" evidence="8">
    <location>
        <begin position="1"/>
        <end position="33"/>
    </location>
</feature>
<keyword evidence="5" id="KW-0812">Transmembrane</keyword>
<keyword evidence="7" id="KW-0998">Cell outer membrane</keyword>
<dbReference type="InterPro" id="IPR010130">
    <property type="entry name" value="T1SS_OMP_TolC"/>
</dbReference>
<reference evidence="9 10" key="1">
    <citation type="submission" date="2019-10" db="EMBL/GenBank/DDBJ databases">
        <title>Taxonomy of Antarctic Massilia spp.: description of Massilia rubra sp. nov., Massilia aquatica sp. nov., Massilia mucilaginosa sp. nov., Massilia frigida sp. nov. isolated from streams, lakes and regoliths.</title>
        <authorList>
            <person name="Holochova P."/>
            <person name="Sedlacek I."/>
            <person name="Kralova S."/>
            <person name="Maslanova I."/>
            <person name="Busse H.-J."/>
            <person name="Stankova E."/>
            <person name="Vrbovska V."/>
            <person name="Kovarovic V."/>
            <person name="Bartak M."/>
            <person name="Svec P."/>
            <person name="Pantucek R."/>
        </authorList>
    </citation>
    <scope>NUCLEOTIDE SEQUENCE [LARGE SCALE GENOMIC DNA]</scope>
    <source>
        <strain evidence="9 10">CCM 8733</strain>
    </source>
</reference>
<keyword evidence="4" id="KW-1134">Transmembrane beta strand</keyword>
<evidence type="ECO:0000256" key="4">
    <source>
        <dbReference type="ARBA" id="ARBA00022452"/>
    </source>
</evidence>
<evidence type="ECO:0000256" key="1">
    <source>
        <dbReference type="ARBA" id="ARBA00004442"/>
    </source>
</evidence>
<gene>
    <name evidence="9" type="ORF">F2P45_10000</name>
</gene>
<evidence type="ECO:0000313" key="9">
    <source>
        <dbReference type="EMBL" id="NHZ89343.1"/>
    </source>
</evidence>
<keyword evidence="3" id="KW-0813">Transport</keyword>
<dbReference type="RefSeq" id="WP_166873630.1">
    <property type="nucleotide sequence ID" value="NZ_WHJH01000008.1"/>
</dbReference>
<evidence type="ECO:0000313" key="10">
    <source>
        <dbReference type="Proteomes" id="UP000609726"/>
    </source>
</evidence>
<dbReference type="InterPro" id="IPR051906">
    <property type="entry name" value="TolC-like"/>
</dbReference>
<dbReference type="Pfam" id="PF02321">
    <property type="entry name" value="OEP"/>
    <property type="match status" value="2"/>
</dbReference>
<evidence type="ECO:0000256" key="5">
    <source>
        <dbReference type="ARBA" id="ARBA00022692"/>
    </source>
</evidence>
<sequence>MTFRVTAFRISALGRMKAAAAAALMLASAGASAINLQQAYERALQNDPAYRAAFYENQSGKESAIIGRAGLLPNVQANYNASKNRADIETSTSLTHPEYISRVSTIQLRQALFNVDAYARYKQGKAQALLSDQVFSVRGQEVLLRVMSAYFDALFADEQVALNTAQRDAYTEQSAVNQRLLKHGEGTRTDVLEVQARLELSEATLIEAKDNQSTARNTLAGIIGGDPGNLVGLNDTFRMLPLSPSRVDEWKAIALKENPELQAQATSLEVAKQEILKARAGHAPRLDFVASYSKNASETINTFNQDSTVRAIGIQLNVPLYAGGAVNATSRQAVAGLERSRADMQGKTDKTLIEVSKQFSAVQSSIAKVNALNRAVESSNLLIKATEQSIKGGVRINLDLLNAQQQLFMAKRDLAQARYNYMMASLRLRAAAGTLDASDVTRTASYFR</sequence>
<dbReference type="InterPro" id="IPR003423">
    <property type="entry name" value="OMP_efflux"/>
</dbReference>
<dbReference type="SUPFAM" id="SSF56954">
    <property type="entry name" value="Outer membrane efflux proteins (OEP)"/>
    <property type="match status" value="1"/>
</dbReference>
<keyword evidence="6" id="KW-0472">Membrane</keyword>
<dbReference type="EMBL" id="WHJH01000008">
    <property type="protein sequence ID" value="NHZ89343.1"/>
    <property type="molecule type" value="Genomic_DNA"/>
</dbReference>
<dbReference type="Proteomes" id="UP000609726">
    <property type="component" value="Unassembled WGS sequence"/>
</dbReference>
<protein>
    <submittedName>
        <fullName evidence="9">TolC family outer membrane protein</fullName>
    </submittedName>
</protein>
<dbReference type="Gene3D" id="1.20.1600.10">
    <property type="entry name" value="Outer membrane efflux proteins (OEP)"/>
    <property type="match status" value="1"/>
</dbReference>
<dbReference type="NCBIfam" id="TIGR01844">
    <property type="entry name" value="type_I_sec_TolC"/>
    <property type="match status" value="1"/>
</dbReference>
<accession>A0ABX0NR19</accession>
<comment type="similarity">
    <text evidence="2">Belongs to the outer membrane factor (OMF) (TC 1.B.17) family.</text>
</comment>
<dbReference type="PANTHER" id="PTHR30026:SF20">
    <property type="entry name" value="OUTER MEMBRANE PROTEIN TOLC"/>
    <property type="match status" value="1"/>
</dbReference>
<keyword evidence="10" id="KW-1185">Reference proteome</keyword>